<evidence type="ECO:0000313" key="1">
    <source>
        <dbReference type="EMBL" id="CAH3194508.1"/>
    </source>
</evidence>
<reference evidence="1 2" key="1">
    <citation type="submission" date="2022-05" db="EMBL/GenBank/DDBJ databases">
        <authorList>
            <consortium name="Genoscope - CEA"/>
            <person name="William W."/>
        </authorList>
    </citation>
    <scope>NUCLEOTIDE SEQUENCE [LARGE SCALE GENOMIC DNA]</scope>
</reference>
<gene>
    <name evidence="1" type="ORF">PEVE_00027972</name>
</gene>
<comment type="caution">
    <text evidence="1">The sequence shown here is derived from an EMBL/GenBank/DDBJ whole genome shotgun (WGS) entry which is preliminary data.</text>
</comment>
<evidence type="ECO:0000313" key="2">
    <source>
        <dbReference type="Proteomes" id="UP001159427"/>
    </source>
</evidence>
<organism evidence="1 2">
    <name type="scientific">Porites evermanni</name>
    <dbReference type="NCBI Taxonomy" id="104178"/>
    <lineage>
        <taxon>Eukaryota</taxon>
        <taxon>Metazoa</taxon>
        <taxon>Cnidaria</taxon>
        <taxon>Anthozoa</taxon>
        <taxon>Hexacorallia</taxon>
        <taxon>Scleractinia</taxon>
        <taxon>Fungiina</taxon>
        <taxon>Poritidae</taxon>
        <taxon>Porites</taxon>
    </lineage>
</organism>
<dbReference type="EMBL" id="CALNXI010003865">
    <property type="protein sequence ID" value="CAH3194508.1"/>
    <property type="molecule type" value="Genomic_DNA"/>
</dbReference>
<accession>A0ABN8SSF9</accession>
<dbReference type="Proteomes" id="UP001159427">
    <property type="component" value="Unassembled WGS sequence"/>
</dbReference>
<proteinExistence type="predicted"/>
<keyword evidence="2" id="KW-1185">Reference proteome</keyword>
<sequence>MYNEDRQKQSEIFVVGFVPTYLLPERRPLALDPFLLPLPADHVAMCEICKGLFCGKNPCHRCKCGSTLVPVSNHYYYGDYRKSTKYAWPRHNINEDLQGLQAIKDEERKTVAQEMAKAAGFTGLSILHRLHALSGFDYCKHCVFDVMHTVVFGVVKKHLTFSLKITLSIEKHFKIDFLMCPGLLNFFPHDIQPSSPGWAFGKLKNFRNLPILFQKYCWEAF</sequence>
<protein>
    <submittedName>
        <fullName evidence="1">Uncharacterized protein</fullName>
    </submittedName>
</protein>
<name>A0ABN8SSF9_9CNID</name>